<dbReference type="PANTHER" id="PTHR47723:SF19">
    <property type="entry name" value="POLYNUCLEOTIDYL TRANSFERASE, RIBONUCLEASE H-LIKE SUPERFAMILY PROTEIN"/>
    <property type="match status" value="1"/>
</dbReference>
<evidence type="ECO:0000313" key="2">
    <source>
        <dbReference type="Proteomes" id="UP000239757"/>
    </source>
</evidence>
<gene>
    <name evidence="1" type="ORF">GOBAR_AA26742</name>
</gene>
<dbReference type="EMBL" id="KZ666684">
    <property type="protein sequence ID" value="PPR93933.1"/>
    <property type="molecule type" value="Genomic_DNA"/>
</dbReference>
<dbReference type="PANTHER" id="PTHR47723">
    <property type="entry name" value="OS05G0353850 PROTEIN"/>
    <property type="match status" value="1"/>
</dbReference>
<evidence type="ECO:0008006" key="3">
    <source>
        <dbReference type="Google" id="ProtNLM"/>
    </source>
</evidence>
<dbReference type="Proteomes" id="UP000239757">
    <property type="component" value="Unassembled WGS sequence"/>
</dbReference>
<sequence>MELESRARQLEDQIKLPPTGWVKINADDAMINYGSDATTAIIIRDDDGEGEYSHKTLLNCIRNLSSRDWELKIFHIYKEANYVINCLWKMSVEDDFVLQEWIQPPDNILSALLGDLLGVTTGGLCSS</sequence>
<name>A0A2P5WS68_GOSBA</name>
<evidence type="ECO:0000313" key="1">
    <source>
        <dbReference type="EMBL" id="PPR93933.1"/>
    </source>
</evidence>
<organism evidence="1 2">
    <name type="scientific">Gossypium barbadense</name>
    <name type="common">Sea Island cotton</name>
    <name type="synonym">Hibiscus barbadensis</name>
    <dbReference type="NCBI Taxonomy" id="3634"/>
    <lineage>
        <taxon>Eukaryota</taxon>
        <taxon>Viridiplantae</taxon>
        <taxon>Streptophyta</taxon>
        <taxon>Embryophyta</taxon>
        <taxon>Tracheophyta</taxon>
        <taxon>Spermatophyta</taxon>
        <taxon>Magnoliopsida</taxon>
        <taxon>eudicotyledons</taxon>
        <taxon>Gunneridae</taxon>
        <taxon>Pentapetalae</taxon>
        <taxon>rosids</taxon>
        <taxon>malvids</taxon>
        <taxon>Malvales</taxon>
        <taxon>Malvaceae</taxon>
        <taxon>Malvoideae</taxon>
        <taxon>Gossypium</taxon>
    </lineage>
</organism>
<proteinExistence type="predicted"/>
<accession>A0A2P5WS68</accession>
<dbReference type="InterPro" id="IPR053151">
    <property type="entry name" value="RNase_H-like"/>
</dbReference>
<dbReference type="AlphaFoldDB" id="A0A2P5WS68"/>
<reference evidence="1 2" key="1">
    <citation type="submission" date="2015-01" db="EMBL/GenBank/DDBJ databases">
        <title>Genome of allotetraploid Gossypium barbadense reveals genomic plasticity and fiber elongation in cotton evolution.</title>
        <authorList>
            <person name="Chen X."/>
            <person name="Liu X."/>
            <person name="Zhao B."/>
            <person name="Zheng H."/>
            <person name="Hu Y."/>
            <person name="Lu G."/>
            <person name="Yang C."/>
            <person name="Chen J."/>
            <person name="Shan C."/>
            <person name="Zhang L."/>
            <person name="Zhou Y."/>
            <person name="Wang L."/>
            <person name="Guo W."/>
            <person name="Bai Y."/>
            <person name="Ruan J."/>
            <person name="Shangguan X."/>
            <person name="Mao Y."/>
            <person name="Jiang J."/>
            <person name="Zhu Y."/>
            <person name="Lei J."/>
            <person name="Kang H."/>
            <person name="Chen S."/>
            <person name="He X."/>
            <person name="Wang R."/>
            <person name="Wang Y."/>
            <person name="Chen J."/>
            <person name="Wang L."/>
            <person name="Yu S."/>
            <person name="Wang B."/>
            <person name="Wei J."/>
            <person name="Song S."/>
            <person name="Lu X."/>
            <person name="Gao Z."/>
            <person name="Gu W."/>
            <person name="Deng X."/>
            <person name="Ma D."/>
            <person name="Wang S."/>
            <person name="Liang W."/>
            <person name="Fang L."/>
            <person name="Cai C."/>
            <person name="Zhu X."/>
            <person name="Zhou B."/>
            <person name="Zhang Y."/>
            <person name="Chen Z."/>
            <person name="Xu S."/>
            <person name="Zhu R."/>
            <person name="Wang S."/>
            <person name="Zhang T."/>
            <person name="Zhao G."/>
        </authorList>
    </citation>
    <scope>NUCLEOTIDE SEQUENCE [LARGE SCALE GENOMIC DNA]</scope>
    <source>
        <strain evidence="2">cv. Xinhai21</strain>
        <tissue evidence="1">Leaf</tissue>
    </source>
</reference>
<protein>
    <recommendedName>
        <fullName evidence="3">RNase H type-1 domain-containing protein</fullName>
    </recommendedName>
</protein>